<feature type="transmembrane region" description="Helical" evidence="7">
    <location>
        <begin position="12"/>
        <end position="31"/>
    </location>
</feature>
<evidence type="ECO:0000256" key="3">
    <source>
        <dbReference type="ARBA" id="ARBA00022679"/>
    </source>
</evidence>
<sequence>MPGQKIKQDIPYLAIDLLPLIFILPLAHYFFRDFKYSRGEWITLSVVAFLWCLIEYQSKNRFSGSYQKFQERISSHFKMYLTLVILECIVLCLFPVPSISYKQAIAITLGVFGLDLMINFLIIEIISVNAANQKYVIVAGTGNKAKIIEDQVSASHNNGYHLKGFISCDQLEECVIERKKVLTDLDNINQFLQVNDIDEIVIALPDDQKKNILQVLTVADYYGIRVRYVLDYHELFGNHYKITRLGQIDTVNIRELPVDGKVAGFFKNCFDKIFAAIALICLLPLFLVVALLIKLESPGPVFYCPIRIGKGGKPFKVYKFRSMRENDDCAGGTRSTQCNDPRITRLGKVLRKYSIDELPQFINVFRGSMSVVGPRPHRRFLNRQLQENVYHYMLRQYVKPGLTGWAQVNGWRGPTDTEEQKRQRTLHDLWYIENWSFKLDMKIIFLTIFSPKAHKAAF</sequence>
<keyword evidence="5 7" id="KW-1133">Transmembrane helix</keyword>
<dbReference type="InterPro" id="IPR017475">
    <property type="entry name" value="EPS_sugar_tfrase"/>
</dbReference>
<comment type="similarity">
    <text evidence="2">Belongs to the bacterial sugar transferase family.</text>
</comment>
<feature type="domain" description="Bacterial sugar transferase" evidence="8">
    <location>
        <begin position="267"/>
        <end position="449"/>
    </location>
</feature>
<accession>A0ABS3YRG1</accession>
<dbReference type="PANTHER" id="PTHR30576:SF0">
    <property type="entry name" value="UNDECAPRENYL-PHOSPHATE N-ACETYLGALACTOSAMINYL 1-PHOSPHATE TRANSFERASE-RELATED"/>
    <property type="match status" value="1"/>
</dbReference>
<proteinExistence type="inferred from homology"/>
<dbReference type="EMBL" id="JAGHKO010000001">
    <property type="protein sequence ID" value="MBO9200506.1"/>
    <property type="molecule type" value="Genomic_DNA"/>
</dbReference>
<dbReference type="InterPro" id="IPR003362">
    <property type="entry name" value="Bact_transf"/>
</dbReference>
<gene>
    <name evidence="9" type="ORF">J7I42_09555</name>
</gene>
<keyword evidence="6 7" id="KW-0472">Membrane</keyword>
<organism evidence="9 10">
    <name type="scientific">Niastella soli</name>
    <dbReference type="NCBI Taxonomy" id="2821487"/>
    <lineage>
        <taxon>Bacteria</taxon>
        <taxon>Pseudomonadati</taxon>
        <taxon>Bacteroidota</taxon>
        <taxon>Chitinophagia</taxon>
        <taxon>Chitinophagales</taxon>
        <taxon>Chitinophagaceae</taxon>
        <taxon>Niastella</taxon>
    </lineage>
</organism>
<keyword evidence="10" id="KW-1185">Reference proteome</keyword>
<evidence type="ECO:0000256" key="5">
    <source>
        <dbReference type="ARBA" id="ARBA00022989"/>
    </source>
</evidence>
<evidence type="ECO:0000256" key="7">
    <source>
        <dbReference type="SAM" id="Phobius"/>
    </source>
</evidence>
<dbReference type="Pfam" id="PF13727">
    <property type="entry name" value="CoA_binding_3"/>
    <property type="match status" value="1"/>
</dbReference>
<evidence type="ECO:0000313" key="9">
    <source>
        <dbReference type="EMBL" id="MBO9200506.1"/>
    </source>
</evidence>
<dbReference type="NCBIfam" id="TIGR03025">
    <property type="entry name" value="EPS_sugtrans"/>
    <property type="match status" value="1"/>
</dbReference>
<evidence type="ECO:0000256" key="1">
    <source>
        <dbReference type="ARBA" id="ARBA00004141"/>
    </source>
</evidence>
<evidence type="ECO:0000256" key="6">
    <source>
        <dbReference type="ARBA" id="ARBA00023136"/>
    </source>
</evidence>
<dbReference type="Proteomes" id="UP000677244">
    <property type="component" value="Unassembled WGS sequence"/>
</dbReference>
<feature type="transmembrane region" description="Helical" evidence="7">
    <location>
        <begin position="104"/>
        <end position="126"/>
    </location>
</feature>
<feature type="transmembrane region" description="Helical" evidence="7">
    <location>
        <begin position="37"/>
        <end position="56"/>
    </location>
</feature>
<evidence type="ECO:0000313" key="10">
    <source>
        <dbReference type="Proteomes" id="UP000677244"/>
    </source>
</evidence>
<dbReference type="Pfam" id="PF02397">
    <property type="entry name" value="Bac_transf"/>
    <property type="match status" value="1"/>
</dbReference>
<keyword evidence="4 7" id="KW-0812">Transmembrane</keyword>
<comment type="caution">
    <text evidence="9">The sequence shown here is derived from an EMBL/GenBank/DDBJ whole genome shotgun (WGS) entry which is preliminary data.</text>
</comment>
<dbReference type="RefSeq" id="WP_209138547.1">
    <property type="nucleotide sequence ID" value="NZ_JAGHKO010000001.1"/>
</dbReference>
<evidence type="ECO:0000259" key="8">
    <source>
        <dbReference type="Pfam" id="PF02397"/>
    </source>
</evidence>
<name>A0ABS3YRG1_9BACT</name>
<evidence type="ECO:0000256" key="2">
    <source>
        <dbReference type="ARBA" id="ARBA00006464"/>
    </source>
</evidence>
<dbReference type="PANTHER" id="PTHR30576">
    <property type="entry name" value="COLANIC BIOSYNTHESIS UDP-GLUCOSE LIPID CARRIER TRANSFERASE"/>
    <property type="match status" value="1"/>
</dbReference>
<keyword evidence="3" id="KW-0808">Transferase</keyword>
<protein>
    <submittedName>
        <fullName evidence="9">Exopolysaccharide biosynthesis polyprenyl glycosylphosphotransferase</fullName>
    </submittedName>
</protein>
<feature type="transmembrane region" description="Helical" evidence="7">
    <location>
        <begin position="77"/>
        <end position="98"/>
    </location>
</feature>
<dbReference type="Gene3D" id="3.40.50.720">
    <property type="entry name" value="NAD(P)-binding Rossmann-like Domain"/>
    <property type="match status" value="1"/>
</dbReference>
<evidence type="ECO:0000256" key="4">
    <source>
        <dbReference type="ARBA" id="ARBA00022692"/>
    </source>
</evidence>
<reference evidence="9 10" key="1">
    <citation type="submission" date="2021-03" db="EMBL/GenBank/DDBJ databases">
        <title>Assistant Professor.</title>
        <authorList>
            <person name="Huq M.A."/>
        </authorList>
    </citation>
    <scope>NUCLEOTIDE SEQUENCE [LARGE SCALE GENOMIC DNA]</scope>
    <source>
        <strain evidence="9 10">MAH-29</strain>
    </source>
</reference>
<feature type="transmembrane region" description="Helical" evidence="7">
    <location>
        <begin position="273"/>
        <end position="293"/>
    </location>
</feature>
<comment type="subcellular location">
    <subcellularLocation>
        <location evidence="1">Membrane</location>
        <topology evidence="1">Multi-pass membrane protein</topology>
    </subcellularLocation>
</comment>